<dbReference type="EMBL" id="BTRK01000001">
    <property type="protein sequence ID" value="GMR34229.1"/>
    <property type="molecule type" value="Genomic_DNA"/>
</dbReference>
<dbReference type="AlphaFoldDB" id="A0AAN4Z6W3"/>
<protein>
    <submittedName>
        <fullName evidence="1">Uncharacterized protein</fullName>
    </submittedName>
</protein>
<evidence type="ECO:0000313" key="1">
    <source>
        <dbReference type="EMBL" id="GMR34229.1"/>
    </source>
</evidence>
<gene>
    <name evidence="1" type="ORF">PMAYCL1PPCAC_04424</name>
</gene>
<keyword evidence="2" id="KW-1185">Reference proteome</keyword>
<dbReference type="Proteomes" id="UP001328107">
    <property type="component" value="Unassembled WGS sequence"/>
</dbReference>
<name>A0AAN4Z6W3_9BILA</name>
<organism evidence="1 2">
    <name type="scientific">Pristionchus mayeri</name>
    <dbReference type="NCBI Taxonomy" id="1317129"/>
    <lineage>
        <taxon>Eukaryota</taxon>
        <taxon>Metazoa</taxon>
        <taxon>Ecdysozoa</taxon>
        <taxon>Nematoda</taxon>
        <taxon>Chromadorea</taxon>
        <taxon>Rhabditida</taxon>
        <taxon>Rhabditina</taxon>
        <taxon>Diplogasteromorpha</taxon>
        <taxon>Diplogasteroidea</taxon>
        <taxon>Neodiplogasteridae</taxon>
        <taxon>Pristionchus</taxon>
    </lineage>
</organism>
<feature type="non-terminal residue" evidence="1">
    <location>
        <position position="83"/>
    </location>
</feature>
<reference evidence="2" key="1">
    <citation type="submission" date="2022-10" db="EMBL/GenBank/DDBJ databases">
        <title>Genome assembly of Pristionchus species.</title>
        <authorList>
            <person name="Yoshida K."/>
            <person name="Sommer R.J."/>
        </authorList>
    </citation>
    <scope>NUCLEOTIDE SEQUENCE [LARGE SCALE GENOMIC DNA]</scope>
    <source>
        <strain evidence="2">RS5460</strain>
    </source>
</reference>
<accession>A0AAN4Z6W3</accession>
<evidence type="ECO:0000313" key="2">
    <source>
        <dbReference type="Proteomes" id="UP001328107"/>
    </source>
</evidence>
<feature type="non-terminal residue" evidence="1">
    <location>
        <position position="1"/>
    </location>
</feature>
<proteinExistence type="predicted"/>
<comment type="caution">
    <text evidence="1">The sequence shown here is derived from an EMBL/GenBank/DDBJ whole genome shotgun (WGS) entry which is preliminary data.</text>
</comment>
<sequence length="83" mass="9392">INLRASIRFVLLIQPNLSVPNSETFSSCELVLFSQGNNANSSLLKTAESSMNEINRWMRIFLVISKISSIRRRSKNPILCPII</sequence>